<accession>A0ABT1C836</accession>
<dbReference type="Proteomes" id="UP001205906">
    <property type="component" value="Unassembled WGS sequence"/>
</dbReference>
<evidence type="ECO:0000313" key="1">
    <source>
        <dbReference type="EMBL" id="MCO6050980.1"/>
    </source>
</evidence>
<sequence length="49" mass="5177">MDALEPAFEQLIDRAVLAGWPREMVIVALVGLAQGGLGKRSVAVLNETA</sequence>
<name>A0ABT1C836_9HYPH</name>
<proteinExistence type="predicted"/>
<keyword evidence="2" id="KW-1185">Reference proteome</keyword>
<dbReference type="RefSeq" id="WP_252820120.1">
    <property type="nucleotide sequence ID" value="NZ_JAMXQS010000007.1"/>
</dbReference>
<dbReference type="EMBL" id="JAMXQS010000007">
    <property type="protein sequence ID" value="MCO6050980.1"/>
    <property type="molecule type" value="Genomic_DNA"/>
</dbReference>
<evidence type="ECO:0000313" key="2">
    <source>
        <dbReference type="Proteomes" id="UP001205906"/>
    </source>
</evidence>
<comment type="caution">
    <text evidence="1">The sequence shown here is derived from an EMBL/GenBank/DDBJ whole genome shotgun (WGS) entry which is preliminary data.</text>
</comment>
<reference evidence="1 2" key="1">
    <citation type="submission" date="2022-06" db="EMBL/GenBank/DDBJ databases">
        <title>Mesorhizobium sp. strain RP14 Genome sequencing and assembly.</title>
        <authorList>
            <person name="Kim I."/>
        </authorList>
    </citation>
    <scope>NUCLEOTIDE SEQUENCE [LARGE SCALE GENOMIC DNA]</scope>
    <source>
        <strain evidence="2">RP14(2022)</strain>
    </source>
</reference>
<gene>
    <name evidence="1" type="ORF">NGM99_14445</name>
</gene>
<protein>
    <submittedName>
        <fullName evidence="1">Uncharacterized protein</fullName>
    </submittedName>
</protein>
<organism evidence="1 2">
    <name type="scientific">Mesorhizobium liriopis</name>
    <dbReference type="NCBI Taxonomy" id="2953882"/>
    <lineage>
        <taxon>Bacteria</taxon>
        <taxon>Pseudomonadati</taxon>
        <taxon>Pseudomonadota</taxon>
        <taxon>Alphaproteobacteria</taxon>
        <taxon>Hyphomicrobiales</taxon>
        <taxon>Phyllobacteriaceae</taxon>
        <taxon>Mesorhizobium</taxon>
    </lineage>
</organism>